<organism evidence="2 3">
    <name type="scientific">Austropuccinia psidii MF-1</name>
    <dbReference type="NCBI Taxonomy" id="1389203"/>
    <lineage>
        <taxon>Eukaryota</taxon>
        <taxon>Fungi</taxon>
        <taxon>Dikarya</taxon>
        <taxon>Basidiomycota</taxon>
        <taxon>Pucciniomycotina</taxon>
        <taxon>Pucciniomycetes</taxon>
        <taxon>Pucciniales</taxon>
        <taxon>Sphaerophragmiaceae</taxon>
        <taxon>Austropuccinia</taxon>
    </lineage>
</organism>
<comment type="caution">
    <text evidence="2">The sequence shown here is derived from an EMBL/GenBank/DDBJ whole genome shotgun (WGS) entry which is preliminary data.</text>
</comment>
<evidence type="ECO:0000313" key="3">
    <source>
        <dbReference type="Proteomes" id="UP000765509"/>
    </source>
</evidence>
<dbReference type="PANTHER" id="PTHR33246:SF51">
    <property type="entry name" value="MYB_SANT-LIKE DOMAIN-CONTAINING PROTEIN"/>
    <property type="match status" value="1"/>
</dbReference>
<dbReference type="EMBL" id="AVOT02007285">
    <property type="protein sequence ID" value="MBW0483568.1"/>
    <property type="molecule type" value="Genomic_DNA"/>
</dbReference>
<keyword evidence="3" id="KW-1185">Reference proteome</keyword>
<feature type="region of interest" description="Disordered" evidence="1">
    <location>
        <begin position="357"/>
        <end position="444"/>
    </location>
</feature>
<dbReference type="AlphaFoldDB" id="A0A9Q3CIH5"/>
<dbReference type="OrthoDB" id="2414509at2759"/>
<name>A0A9Q3CIH5_9BASI</name>
<dbReference type="Proteomes" id="UP000765509">
    <property type="component" value="Unassembled WGS sequence"/>
</dbReference>
<sequence>MNRYDGENDQCFNANHPNFKAISTSSRQEFPHVEGHRNQWRAVGVTGSQPEDVYGGFNGQQHTNHMPFERNAQQVSSPMTLAPGMYKRTYLSPLPVQNSPPEQNCENLPTPFLVQQLGGHPFVYGTPPNMTNERSRLPGLFRSPSVSSHGYGQALNSPGGVTQNGAQGQLTTQSPARRLNIRNTPNSVEANKENNCYGSQNWMHRTSKSQKTKGNRDTNPNFTRKDYENICAYIESQENYDRLFGKNGKTSIGERLLTRGGAYEMFAGYLNSLNSSLQLNGRHCSQRFTTYKKKYLAARLWANNTGAGLTEQEMGMTLQQKLDVLCPCFARMNAIFGSKANVEAFSELNTTSVGTIMVDSGSESNSEEEHKSGSESCMSEDEMKRRKSKKIKISTPQIQEGSSNSPNTTTSSDVCSERLSKKKNGNNFPKRTRLNMKDANEQQDQECRRSRLKIIENYVTSQEKKWVADLEFKRELSTRDYNFLKEKSDREYMLEKEKMDRQMLLEQKRQEQETCMKQQEVKTSFVQSLLNSGKTPEEVATYMRLSYG</sequence>
<feature type="compositionally biased region" description="Basic and acidic residues" evidence="1">
    <location>
        <begin position="435"/>
        <end position="444"/>
    </location>
</feature>
<evidence type="ECO:0000313" key="2">
    <source>
        <dbReference type="EMBL" id="MBW0483568.1"/>
    </source>
</evidence>
<proteinExistence type="predicted"/>
<gene>
    <name evidence="2" type="ORF">O181_023283</name>
</gene>
<feature type="compositionally biased region" description="Low complexity" evidence="1">
    <location>
        <begin position="402"/>
        <end position="412"/>
    </location>
</feature>
<protein>
    <submittedName>
        <fullName evidence="2">Uncharacterized protein</fullName>
    </submittedName>
</protein>
<feature type="compositionally biased region" description="Basic residues" evidence="1">
    <location>
        <begin position="420"/>
        <end position="434"/>
    </location>
</feature>
<accession>A0A9Q3CIH5</accession>
<dbReference type="PANTHER" id="PTHR33246">
    <property type="entry name" value="CCHC-TYPE DOMAIN-CONTAINING PROTEIN"/>
    <property type="match status" value="1"/>
</dbReference>
<evidence type="ECO:0000256" key="1">
    <source>
        <dbReference type="SAM" id="MobiDB-lite"/>
    </source>
</evidence>
<reference evidence="2" key="1">
    <citation type="submission" date="2021-03" db="EMBL/GenBank/DDBJ databases">
        <title>Draft genome sequence of rust myrtle Austropuccinia psidii MF-1, a brazilian biotype.</title>
        <authorList>
            <person name="Quecine M.C."/>
            <person name="Pachon D.M.R."/>
            <person name="Bonatelli M.L."/>
            <person name="Correr F.H."/>
            <person name="Franceschini L.M."/>
            <person name="Leite T.F."/>
            <person name="Margarido G.R.A."/>
            <person name="Almeida C.A."/>
            <person name="Ferrarezi J.A."/>
            <person name="Labate C.A."/>
        </authorList>
    </citation>
    <scope>NUCLEOTIDE SEQUENCE</scope>
    <source>
        <strain evidence="2">MF-1</strain>
    </source>
</reference>